<gene>
    <name evidence="3" type="ORF">LQE99_02935</name>
</gene>
<dbReference type="Pfam" id="PF00990">
    <property type="entry name" value="GGDEF"/>
    <property type="match status" value="1"/>
</dbReference>
<dbReference type="InterPro" id="IPR043128">
    <property type="entry name" value="Rev_trsase/Diguanyl_cyclase"/>
</dbReference>
<dbReference type="PANTHER" id="PTHR45138:SF9">
    <property type="entry name" value="DIGUANYLATE CYCLASE DGCM-RELATED"/>
    <property type="match status" value="1"/>
</dbReference>
<dbReference type="EMBL" id="JAKVPQ010000002">
    <property type="protein sequence ID" value="MCH4284085.1"/>
    <property type="molecule type" value="Genomic_DNA"/>
</dbReference>
<proteinExistence type="predicted"/>
<dbReference type="PROSITE" id="PS50887">
    <property type="entry name" value="GGDEF"/>
    <property type="match status" value="1"/>
</dbReference>
<evidence type="ECO:0000313" key="4">
    <source>
        <dbReference type="Proteomes" id="UP001202402"/>
    </source>
</evidence>
<feature type="domain" description="GGDEF" evidence="2">
    <location>
        <begin position="56"/>
        <end position="188"/>
    </location>
</feature>
<protein>
    <submittedName>
        <fullName evidence="3">GGDEF domain-containing protein</fullName>
    </submittedName>
</protein>
<evidence type="ECO:0000259" key="2">
    <source>
        <dbReference type="PROSITE" id="PS50887"/>
    </source>
</evidence>
<dbReference type="PANTHER" id="PTHR45138">
    <property type="entry name" value="REGULATORY COMPONENTS OF SENSORY TRANSDUCTION SYSTEM"/>
    <property type="match status" value="1"/>
</dbReference>
<comment type="caution">
    <text evidence="3">The sequence shown here is derived from an EMBL/GenBank/DDBJ whole genome shotgun (WGS) entry which is preliminary data.</text>
</comment>
<feature type="coiled-coil region" evidence="1">
    <location>
        <begin position="2"/>
        <end position="29"/>
    </location>
</feature>
<name>A0ABS9R381_9FIRM</name>
<evidence type="ECO:0000313" key="3">
    <source>
        <dbReference type="EMBL" id="MCH4284085.1"/>
    </source>
</evidence>
<dbReference type="RefSeq" id="WP_199483592.1">
    <property type="nucleotide sequence ID" value="NZ_JAKVPQ010000002.1"/>
</dbReference>
<dbReference type="InterPro" id="IPR000160">
    <property type="entry name" value="GGDEF_dom"/>
</dbReference>
<dbReference type="Proteomes" id="UP001202402">
    <property type="component" value="Unassembled WGS sequence"/>
</dbReference>
<dbReference type="NCBIfam" id="TIGR00254">
    <property type="entry name" value="GGDEF"/>
    <property type="match status" value="1"/>
</dbReference>
<keyword evidence="4" id="KW-1185">Reference proteome</keyword>
<dbReference type="Gene3D" id="3.30.70.270">
    <property type="match status" value="1"/>
</dbReference>
<dbReference type="CDD" id="cd01949">
    <property type="entry name" value="GGDEF"/>
    <property type="match status" value="1"/>
</dbReference>
<evidence type="ECO:0000256" key="1">
    <source>
        <dbReference type="SAM" id="Coils"/>
    </source>
</evidence>
<keyword evidence="1" id="KW-0175">Coiled coil</keyword>
<dbReference type="SUPFAM" id="SSF55073">
    <property type="entry name" value="Nucleotide cyclase"/>
    <property type="match status" value="1"/>
</dbReference>
<dbReference type="SMART" id="SM00267">
    <property type="entry name" value="GGDEF"/>
    <property type="match status" value="1"/>
</dbReference>
<accession>A0ABS9R381</accession>
<reference evidence="3 4" key="1">
    <citation type="submission" date="2022-02" db="EMBL/GenBank/DDBJ databases">
        <title>Genome of Erysipelotrichaceae sp. nov. NSJ-176 isolated from human feces.</title>
        <authorList>
            <person name="Abdugheni R."/>
        </authorList>
    </citation>
    <scope>NUCLEOTIDE SEQUENCE [LARGE SCALE GENOMIC DNA]</scope>
    <source>
        <strain evidence="3 4">NSJ-176</strain>
    </source>
</reference>
<dbReference type="InterPro" id="IPR050469">
    <property type="entry name" value="Diguanylate_Cyclase"/>
</dbReference>
<organism evidence="3 4">
    <name type="scientific">Amedibacillus hominis</name>
    <dbReference type="NCBI Taxonomy" id="2897776"/>
    <lineage>
        <taxon>Bacteria</taxon>
        <taxon>Bacillati</taxon>
        <taxon>Bacillota</taxon>
        <taxon>Erysipelotrichia</taxon>
        <taxon>Erysipelotrichales</taxon>
        <taxon>Erysipelotrichaceae</taxon>
        <taxon>Amedibacillus</taxon>
    </lineage>
</organism>
<sequence>MIEETEQVYELQMEKLQKLEEENRQLRVMVEQDWLTGIYNRGTIELKINQQLQMYQKGALFVLDVDHFKQINDQYGHICGDVALKKIAAVLKKITYKNGSAGRVGGDEFVIFYPEADDESFIEEKRKEIRSLLKQIQVTDGASIYVSICGCMYRPNDDYISMFRRADALLVKEKHIRRRLDGEHVYNDIYMSENLLVDIELIRKELREQEIIPGAFCQDYHSFQNIYRFIERRMSRIQGEAGLILFTLMNPKGAYPSFEQQEQCMFALKRIIQSSLRLGDVFTQYSSFQFLVMALDTKEEGIQCIIDRIQKAFAQNACLKDKMLLHHDFPLEAVHTHVAR</sequence>
<dbReference type="InterPro" id="IPR029787">
    <property type="entry name" value="Nucleotide_cyclase"/>
</dbReference>